<comment type="caution">
    <text evidence="1">The sequence shown here is derived from an EMBL/GenBank/DDBJ whole genome shotgun (WGS) entry which is preliminary data.</text>
</comment>
<protein>
    <submittedName>
        <fullName evidence="1">Uncharacterized protein</fullName>
    </submittedName>
</protein>
<name>A0ACB6ZRZ7_THEGA</name>
<evidence type="ECO:0000313" key="1">
    <source>
        <dbReference type="EMBL" id="KAF9652377.1"/>
    </source>
</evidence>
<dbReference type="Proteomes" id="UP000886501">
    <property type="component" value="Unassembled WGS sequence"/>
</dbReference>
<evidence type="ECO:0000313" key="2">
    <source>
        <dbReference type="Proteomes" id="UP000886501"/>
    </source>
</evidence>
<proteinExistence type="predicted"/>
<dbReference type="EMBL" id="MU117969">
    <property type="protein sequence ID" value="KAF9652377.1"/>
    <property type="molecule type" value="Genomic_DNA"/>
</dbReference>
<sequence>MSRGWNALPPEMTLSVLEFLSLGDVKAFSVVSRLCRQLAVSMLFKSAKLDGHEAVESFLSRFPSRCRIYVRSLHVSMRPNEVMQQSDCASSQTDLLVILLTTCTMIQSLTLYVFGSPQKHIIPPFARLIHLTSLFIGNVAPEQLMPLSERSVVSIAASVPHLERLTLDGITRSLVHAPELLAVYPFVPLVVGDEDVESHPVLGSDLSLPSLLRIPTLRRLQLSETHLGDSLWGTIPSSSDLEVLDLGSCGHETPEFNMICTERIINNLAKSSSIRELFINTPLQDERFKDPFSTPLRSLDHIHLMPLLPVDRVVETLFTLSGSPVHTISVECYEEDALEMCYALEDFLTMRLQQPDAPFYQRLRVMNLQFVVLDPSFPMSDHNESLGQVRRLCDAMAISGEMPPLTEPTGVGRFAEHRHVRKGWWNPGQDTTMATQHDQPTLGY</sequence>
<reference evidence="1" key="1">
    <citation type="submission" date="2019-10" db="EMBL/GenBank/DDBJ databases">
        <authorList>
            <consortium name="DOE Joint Genome Institute"/>
            <person name="Kuo A."/>
            <person name="Miyauchi S."/>
            <person name="Kiss E."/>
            <person name="Drula E."/>
            <person name="Kohler A."/>
            <person name="Sanchez-Garcia M."/>
            <person name="Andreopoulos B."/>
            <person name="Barry K.W."/>
            <person name="Bonito G."/>
            <person name="Buee M."/>
            <person name="Carver A."/>
            <person name="Chen C."/>
            <person name="Cichocki N."/>
            <person name="Clum A."/>
            <person name="Culley D."/>
            <person name="Crous P.W."/>
            <person name="Fauchery L."/>
            <person name="Girlanda M."/>
            <person name="Hayes R."/>
            <person name="Keri Z."/>
            <person name="Labutti K."/>
            <person name="Lipzen A."/>
            <person name="Lombard V."/>
            <person name="Magnuson J."/>
            <person name="Maillard F."/>
            <person name="Morin E."/>
            <person name="Murat C."/>
            <person name="Nolan M."/>
            <person name="Ohm R."/>
            <person name="Pangilinan J."/>
            <person name="Pereira M."/>
            <person name="Perotto S."/>
            <person name="Peter M."/>
            <person name="Riley R."/>
            <person name="Sitrit Y."/>
            <person name="Stielow B."/>
            <person name="Szollosi G."/>
            <person name="Zifcakova L."/>
            <person name="Stursova M."/>
            <person name="Spatafora J.W."/>
            <person name="Tedersoo L."/>
            <person name="Vaario L.-M."/>
            <person name="Yamada A."/>
            <person name="Yan M."/>
            <person name="Wang P."/>
            <person name="Xu J."/>
            <person name="Bruns T."/>
            <person name="Baldrian P."/>
            <person name="Vilgalys R."/>
            <person name="Henrissat B."/>
            <person name="Grigoriev I.V."/>
            <person name="Hibbett D."/>
            <person name="Nagy L.G."/>
            <person name="Martin F.M."/>
        </authorList>
    </citation>
    <scope>NUCLEOTIDE SEQUENCE</scope>
    <source>
        <strain evidence="1">P2</strain>
    </source>
</reference>
<organism evidence="1 2">
    <name type="scientific">Thelephora ganbajun</name>
    <name type="common">Ganba fungus</name>
    <dbReference type="NCBI Taxonomy" id="370292"/>
    <lineage>
        <taxon>Eukaryota</taxon>
        <taxon>Fungi</taxon>
        <taxon>Dikarya</taxon>
        <taxon>Basidiomycota</taxon>
        <taxon>Agaricomycotina</taxon>
        <taxon>Agaricomycetes</taxon>
        <taxon>Thelephorales</taxon>
        <taxon>Thelephoraceae</taxon>
        <taxon>Thelephora</taxon>
    </lineage>
</organism>
<keyword evidence="2" id="KW-1185">Reference proteome</keyword>
<gene>
    <name evidence="1" type="ORF">BDM02DRAFT_2960112</name>
</gene>
<reference evidence="1" key="2">
    <citation type="journal article" date="2020" name="Nat. Commun.">
        <title>Large-scale genome sequencing of mycorrhizal fungi provides insights into the early evolution of symbiotic traits.</title>
        <authorList>
            <person name="Miyauchi S."/>
            <person name="Kiss E."/>
            <person name="Kuo A."/>
            <person name="Drula E."/>
            <person name="Kohler A."/>
            <person name="Sanchez-Garcia M."/>
            <person name="Morin E."/>
            <person name="Andreopoulos B."/>
            <person name="Barry K.W."/>
            <person name="Bonito G."/>
            <person name="Buee M."/>
            <person name="Carver A."/>
            <person name="Chen C."/>
            <person name="Cichocki N."/>
            <person name="Clum A."/>
            <person name="Culley D."/>
            <person name="Crous P.W."/>
            <person name="Fauchery L."/>
            <person name="Girlanda M."/>
            <person name="Hayes R.D."/>
            <person name="Keri Z."/>
            <person name="LaButti K."/>
            <person name="Lipzen A."/>
            <person name="Lombard V."/>
            <person name="Magnuson J."/>
            <person name="Maillard F."/>
            <person name="Murat C."/>
            <person name="Nolan M."/>
            <person name="Ohm R.A."/>
            <person name="Pangilinan J."/>
            <person name="Pereira M.F."/>
            <person name="Perotto S."/>
            <person name="Peter M."/>
            <person name="Pfister S."/>
            <person name="Riley R."/>
            <person name="Sitrit Y."/>
            <person name="Stielow J.B."/>
            <person name="Szollosi G."/>
            <person name="Zifcakova L."/>
            <person name="Stursova M."/>
            <person name="Spatafora J.W."/>
            <person name="Tedersoo L."/>
            <person name="Vaario L.M."/>
            <person name="Yamada A."/>
            <person name="Yan M."/>
            <person name="Wang P."/>
            <person name="Xu J."/>
            <person name="Bruns T."/>
            <person name="Baldrian P."/>
            <person name="Vilgalys R."/>
            <person name="Dunand C."/>
            <person name="Henrissat B."/>
            <person name="Grigoriev I.V."/>
            <person name="Hibbett D."/>
            <person name="Nagy L.G."/>
            <person name="Martin F.M."/>
        </authorList>
    </citation>
    <scope>NUCLEOTIDE SEQUENCE</scope>
    <source>
        <strain evidence="1">P2</strain>
    </source>
</reference>
<accession>A0ACB6ZRZ7</accession>